<feature type="domain" description="HTH luxR-type" evidence="4">
    <location>
        <begin position="145"/>
        <end position="210"/>
    </location>
</feature>
<dbReference type="Pfam" id="PF00072">
    <property type="entry name" value="Response_reg"/>
    <property type="match status" value="1"/>
</dbReference>
<gene>
    <name evidence="6" type="ORF">KDL28_18495</name>
</gene>
<feature type="domain" description="Response regulatory" evidence="5">
    <location>
        <begin position="18"/>
        <end position="134"/>
    </location>
</feature>
<evidence type="ECO:0000313" key="7">
    <source>
        <dbReference type="Proteomes" id="UP001165283"/>
    </source>
</evidence>
<dbReference type="PROSITE" id="PS50110">
    <property type="entry name" value="RESPONSE_REGULATORY"/>
    <property type="match status" value="1"/>
</dbReference>
<dbReference type="EMBL" id="JAGSOV010000039">
    <property type="protein sequence ID" value="MCO1657054.1"/>
    <property type="molecule type" value="Genomic_DNA"/>
</dbReference>
<evidence type="ECO:0000259" key="5">
    <source>
        <dbReference type="PROSITE" id="PS50110"/>
    </source>
</evidence>
<dbReference type="InterPro" id="IPR058245">
    <property type="entry name" value="NreC/VraR/RcsB-like_REC"/>
</dbReference>
<evidence type="ECO:0000259" key="4">
    <source>
        <dbReference type="PROSITE" id="PS50043"/>
    </source>
</evidence>
<dbReference type="SMART" id="SM00421">
    <property type="entry name" value="HTH_LUXR"/>
    <property type="match status" value="1"/>
</dbReference>
<dbReference type="InterPro" id="IPR036388">
    <property type="entry name" value="WH-like_DNA-bd_sf"/>
</dbReference>
<reference evidence="6" key="1">
    <citation type="submission" date="2021-04" db="EMBL/GenBank/DDBJ databases">
        <title>Pseudonocardia sp. nov., isolated from sandy soil of mangrove forest.</title>
        <authorList>
            <person name="Zan Z."/>
            <person name="Huang R."/>
            <person name="Liu W."/>
        </authorList>
    </citation>
    <scope>NUCLEOTIDE SEQUENCE</scope>
    <source>
        <strain evidence="6">S2-4</strain>
    </source>
</reference>
<dbReference type="Gene3D" id="3.40.50.2300">
    <property type="match status" value="1"/>
</dbReference>
<dbReference type="RefSeq" id="WP_252440372.1">
    <property type="nucleotide sequence ID" value="NZ_JAGSOV010000039.1"/>
</dbReference>
<evidence type="ECO:0000256" key="1">
    <source>
        <dbReference type="ARBA" id="ARBA00022553"/>
    </source>
</evidence>
<dbReference type="InterPro" id="IPR001789">
    <property type="entry name" value="Sig_transdc_resp-reg_receiver"/>
</dbReference>
<organism evidence="6 7">
    <name type="scientific">Pseudonocardia humida</name>
    <dbReference type="NCBI Taxonomy" id="2800819"/>
    <lineage>
        <taxon>Bacteria</taxon>
        <taxon>Bacillati</taxon>
        <taxon>Actinomycetota</taxon>
        <taxon>Actinomycetes</taxon>
        <taxon>Pseudonocardiales</taxon>
        <taxon>Pseudonocardiaceae</taxon>
        <taxon>Pseudonocardia</taxon>
    </lineage>
</organism>
<dbReference type="InterPro" id="IPR016032">
    <property type="entry name" value="Sig_transdc_resp-reg_C-effctor"/>
</dbReference>
<dbReference type="Gene3D" id="1.10.10.10">
    <property type="entry name" value="Winged helix-like DNA-binding domain superfamily/Winged helix DNA-binding domain"/>
    <property type="match status" value="1"/>
</dbReference>
<evidence type="ECO:0000256" key="2">
    <source>
        <dbReference type="ARBA" id="ARBA00023125"/>
    </source>
</evidence>
<dbReference type="PROSITE" id="PS50043">
    <property type="entry name" value="HTH_LUXR_2"/>
    <property type="match status" value="1"/>
</dbReference>
<keyword evidence="7" id="KW-1185">Reference proteome</keyword>
<dbReference type="Pfam" id="PF00196">
    <property type="entry name" value="GerE"/>
    <property type="match status" value="1"/>
</dbReference>
<keyword evidence="2" id="KW-0238">DNA-binding</keyword>
<dbReference type="Proteomes" id="UP001165283">
    <property type="component" value="Unassembled WGS sequence"/>
</dbReference>
<evidence type="ECO:0000256" key="3">
    <source>
        <dbReference type="PROSITE-ProRule" id="PRU00169"/>
    </source>
</evidence>
<dbReference type="SUPFAM" id="SSF52172">
    <property type="entry name" value="CheY-like"/>
    <property type="match status" value="1"/>
</dbReference>
<comment type="caution">
    <text evidence="6">The sequence shown here is derived from an EMBL/GenBank/DDBJ whole genome shotgun (WGS) entry which is preliminary data.</text>
</comment>
<dbReference type="CDD" id="cd17535">
    <property type="entry name" value="REC_NarL-like"/>
    <property type="match status" value="1"/>
</dbReference>
<accession>A0ABT1A223</accession>
<dbReference type="PRINTS" id="PR00038">
    <property type="entry name" value="HTHLUXR"/>
</dbReference>
<keyword evidence="1 3" id="KW-0597">Phosphoprotein</keyword>
<protein>
    <submittedName>
        <fullName evidence="6">Response regulator transcription factor</fullName>
    </submittedName>
</protein>
<dbReference type="CDD" id="cd06170">
    <property type="entry name" value="LuxR_C_like"/>
    <property type="match status" value="1"/>
</dbReference>
<dbReference type="SMART" id="SM00448">
    <property type="entry name" value="REC"/>
    <property type="match status" value="1"/>
</dbReference>
<dbReference type="InterPro" id="IPR000792">
    <property type="entry name" value="Tscrpt_reg_LuxR_C"/>
</dbReference>
<dbReference type="InterPro" id="IPR039420">
    <property type="entry name" value="WalR-like"/>
</dbReference>
<proteinExistence type="predicted"/>
<feature type="modified residue" description="4-aspartylphosphate" evidence="3">
    <location>
        <position position="69"/>
    </location>
</feature>
<name>A0ABT1A223_9PSEU</name>
<dbReference type="SUPFAM" id="SSF46894">
    <property type="entry name" value="C-terminal effector domain of the bipartite response regulators"/>
    <property type="match status" value="1"/>
</dbReference>
<dbReference type="PANTHER" id="PTHR43214">
    <property type="entry name" value="TWO-COMPONENT RESPONSE REGULATOR"/>
    <property type="match status" value="1"/>
</dbReference>
<dbReference type="InterPro" id="IPR011006">
    <property type="entry name" value="CheY-like_superfamily"/>
</dbReference>
<sequence length="218" mass="22469">MDTARAPDATGPPGPPLPVLLVDDHRVFTDALRISLDLQPGLRCAAVAHSARDGLARAGAVDVAAAVVDLVLPDADGLDVVAALRARRPAVRVIVLTAHPRPELAQRALAAGAVGFLGKDAPLERILAALRAADAEHPVVDVPPAAEAAVRLTHREHEVLRGLGAGLDATRIAGELGLSVHTTRGHIKAVLAKLGAQNQLGAVVTAQRLGLVTVGPRR</sequence>
<evidence type="ECO:0000313" key="6">
    <source>
        <dbReference type="EMBL" id="MCO1657054.1"/>
    </source>
</evidence>